<sequence>MVIFVAHRHAGCLHQHHTGCQSAERHLISSTGIKPDLKSLDGIRNVPIPQLITNIRSFLGSISYLHKFLPHLADHAEQLQPLTSTSDQTKFEWSDECTMAFKKLKLLLMNALQLTIFDPDHPTILATKASNIGLSACLSQITQDN</sequence>
<dbReference type="SUPFAM" id="SSF56672">
    <property type="entry name" value="DNA/RNA polymerases"/>
    <property type="match status" value="1"/>
</dbReference>
<evidence type="ECO:0000256" key="2">
    <source>
        <dbReference type="ARBA" id="ARBA00023268"/>
    </source>
</evidence>
<dbReference type="InterPro" id="IPR050951">
    <property type="entry name" value="Retrovirus_Pol_polyprotein"/>
</dbReference>
<proteinExistence type="predicted"/>
<dbReference type="AlphaFoldDB" id="A0A915JWI6"/>
<keyword evidence="4" id="KW-1185">Reference proteome</keyword>
<dbReference type="EC" id="2.7.7.49" evidence="1"/>
<dbReference type="PANTHER" id="PTHR37984:SF5">
    <property type="entry name" value="PROTEIN NYNRIN-LIKE"/>
    <property type="match status" value="1"/>
</dbReference>
<protein>
    <recommendedName>
        <fullName evidence="1">RNA-directed DNA polymerase</fullName>
        <ecNumber evidence="1">2.7.7.49</ecNumber>
    </recommendedName>
</protein>
<evidence type="ECO:0000313" key="5">
    <source>
        <dbReference type="WBParaSite" id="nRc.2.0.1.t30438-RA"/>
    </source>
</evidence>
<evidence type="ECO:0000259" key="3">
    <source>
        <dbReference type="Pfam" id="PF17919"/>
    </source>
</evidence>
<dbReference type="FunFam" id="3.30.70.270:FF:000020">
    <property type="entry name" value="Transposon Tf2-6 polyprotein-like Protein"/>
    <property type="match status" value="1"/>
</dbReference>
<dbReference type="InterPro" id="IPR043128">
    <property type="entry name" value="Rev_trsase/Diguanyl_cyclase"/>
</dbReference>
<reference evidence="5" key="1">
    <citation type="submission" date="2022-11" db="UniProtKB">
        <authorList>
            <consortium name="WormBaseParasite"/>
        </authorList>
    </citation>
    <scope>IDENTIFICATION</scope>
</reference>
<accession>A0A915JWI6</accession>
<dbReference type="InterPro" id="IPR043502">
    <property type="entry name" value="DNA/RNA_pol_sf"/>
</dbReference>
<organism evidence="4 5">
    <name type="scientific">Romanomermis culicivorax</name>
    <name type="common">Nematode worm</name>
    <dbReference type="NCBI Taxonomy" id="13658"/>
    <lineage>
        <taxon>Eukaryota</taxon>
        <taxon>Metazoa</taxon>
        <taxon>Ecdysozoa</taxon>
        <taxon>Nematoda</taxon>
        <taxon>Enoplea</taxon>
        <taxon>Dorylaimia</taxon>
        <taxon>Mermithida</taxon>
        <taxon>Mermithoidea</taxon>
        <taxon>Mermithidae</taxon>
        <taxon>Romanomermis</taxon>
    </lineage>
</organism>
<keyword evidence="2" id="KW-0511">Multifunctional enzyme</keyword>
<dbReference type="WBParaSite" id="nRc.2.0.1.t30438-RA">
    <property type="protein sequence ID" value="nRc.2.0.1.t30438-RA"/>
    <property type="gene ID" value="nRc.2.0.1.g30438"/>
</dbReference>
<evidence type="ECO:0000313" key="4">
    <source>
        <dbReference type="Proteomes" id="UP000887565"/>
    </source>
</evidence>
<dbReference type="Gene3D" id="3.30.70.270">
    <property type="match status" value="1"/>
</dbReference>
<dbReference type="Pfam" id="PF17919">
    <property type="entry name" value="RT_RNaseH_2"/>
    <property type="match status" value="1"/>
</dbReference>
<feature type="domain" description="Reverse transcriptase/retrotransposon-derived protein RNase H-like" evidence="3">
    <location>
        <begin position="93"/>
        <end position="144"/>
    </location>
</feature>
<name>A0A915JWI6_ROMCU</name>
<dbReference type="Proteomes" id="UP000887565">
    <property type="component" value="Unplaced"/>
</dbReference>
<dbReference type="PANTHER" id="PTHR37984">
    <property type="entry name" value="PROTEIN CBG26694"/>
    <property type="match status" value="1"/>
</dbReference>
<dbReference type="InterPro" id="IPR041577">
    <property type="entry name" value="RT_RNaseH_2"/>
</dbReference>
<evidence type="ECO:0000256" key="1">
    <source>
        <dbReference type="ARBA" id="ARBA00012493"/>
    </source>
</evidence>
<dbReference type="GO" id="GO:0003964">
    <property type="term" value="F:RNA-directed DNA polymerase activity"/>
    <property type="evidence" value="ECO:0007669"/>
    <property type="project" value="UniProtKB-EC"/>
</dbReference>